<feature type="transmembrane region" description="Helical" evidence="7">
    <location>
        <begin position="389"/>
        <end position="408"/>
    </location>
</feature>
<reference evidence="9" key="1">
    <citation type="submission" date="2023-07" db="EMBL/GenBank/DDBJ databases">
        <title>Conexibacter stalactiti sp. nov., isolated from stalactites in a lava cave and emended description of the genus Conexibacter.</title>
        <authorList>
            <person name="Lee S.D."/>
        </authorList>
    </citation>
    <scope>NUCLEOTIDE SEQUENCE [LARGE SCALE GENOMIC DNA]</scope>
    <source>
        <strain evidence="9">KCTC 39840</strain>
    </source>
</reference>
<keyword evidence="2" id="KW-0813">Transport</keyword>
<keyword evidence="9" id="KW-1185">Reference proteome</keyword>
<evidence type="ECO:0000256" key="3">
    <source>
        <dbReference type="ARBA" id="ARBA00022475"/>
    </source>
</evidence>
<evidence type="ECO:0000313" key="9">
    <source>
        <dbReference type="Proteomes" id="UP001284601"/>
    </source>
</evidence>
<gene>
    <name evidence="8" type="ORF">R7226_28340</name>
</gene>
<dbReference type="PANTHER" id="PTHR23513:SF9">
    <property type="entry name" value="ENTEROBACTIN EXPORTER ENTS"/>
    <property type="match status" value="1"/>
</dbReference>
<feature type="transmembrane region" description="Helical" evidence="7">
    <location>
        <begin position="324"/>
        <end position="342"/>
    </location>
</feature>
<dbReference type="InterPro" id="IPR010290">
    <property type="entry name" value="TM_effector"/>
</dbReference>
<keyword evidence="4 7" id="KW-0812">Transmembrane</keyword>
<evidence type="ECO:0000256" key="2">
    <source>
        <dbReference type="ARBA" id="ARBA00022448"/>
    </source>
</evidence>
<sequence>MSAGASRRTRDRLALIAVDVEPLRVSASFRRLWLGNVATFLGSQMTTVAAAIQVYEQTSSTFLVGLLGFAGLIPLVLVGPFAGAVVDAVDRRRLCLLTSCGIALCALLLVAQALWAPGWIWPLFLLVAAQATLSAFDTPTRRVIVPRLLPREQLMAANSLFQLELNLGLVGGPLLAGALIAVIGVSWTYVVEAALVLYAIGALWRLPALLPEGETVAPGWASIKQGLHFLKRNEVLHSSFLVDVNAMAFAMPRALFPALAIDRYGLGAGFAGVLYAAPAVGALLGGLASGWLAHVRRQGLVTLWCVVVWGALIAVFAFVTDPWLAVGLLALAGLADMVSAVLRATMLQVEVPDNLRGRMTSIYIVVVAGGPRLGDLQLGAMAALLGPTAAIAAGGIACIAATGAVAAWRPAFTRYVPASLQAAR</sequence>
<evidence type="ECO:0000256" key="6">
    <source>
        <dbReference type="ARBA" id="ARBA00023136"/>
    </source>
</evidence>
<dbReference type="CDD" id="cd06173">
    <property type="entry name" value="MFS_MefA_like"/>
    <property type="match status" value="1"/>
</dbReference>
<evidence type="ECO:0000313" key="8">
    <source>
        <dbReference type="EMBL" id="MDW5598301.1"/>
    </source>
</evidence>
<dbReference type="EMBL" id="JAWSTH010000132">
    <property type="protein sequence ID" value="MDW5598301.1"/>
    <property type="molecule type" value="Genomic_DNA"/>
</dbReference>
<feature type="transmembrane region" description="Helical" evidence="7">
    <location>
        <begin position="32"/>
        <end position="55"/>
    </location>
</feature>
<feature type="transmembrane region" description="Helical" evidence="7">
    <location>
        <begin position="94"/>
        <end position="113"/>
    </location>
</feature>
<feature type="transmembrane region" description="Helical" evidence="7">
    <location>
        <begin position="160"/>
        <end position="183"/>
    </location>
</feature>
<organism evidence="8 9">
    <name type="scientific">Conexibacter stalactiti</name>
    <dbReference type="NCBI Taxonomy" id="1940611"/>
    <lineage>
        <taxon>Bacteria</taxon>
        <taxon>Bacillati</taxon>
        <taxon>Actinomycetota</taxon>
        <taxon>Thermoleophilia</taxon>
        <taxon>Solirubrobacterales</taxon>
        <taxon>Conexibacteraceae</taxon>
        <taxon>Conexibacter</taxon>
    </lineage>
</organism>
<evidence type="ECO:0000256" key="4">
    <source>
        <dbReference type="ARBA" id="ARBA00022692"/>
    </source>
</evidence>
<dbReference type="SUPFAM" id="SSF103473">
    <property type="entry name" value="MFS general substrate transporter"/>
    <property type="match status" value="1"/>
</dbReference>
<evidence type="ECO:0000256" key="1">
    <source>
        <dbReference type="ARBA" id="ARBA00004651"/>
    </source>
</evidence>
<dbReference type="Gene3D" id="1.20.1250.20">
    <property type="entry name" value="MFS general substrate transporter like domains"/>
    <property type="match status" value="1"/>
</dbReference>
<evidence type="ECO:0000256" key="5">
    <source>
        <dbReference type="ARBA" id="ARBA00022989"/>
    </source>
</evidence>
<feature type="transmembrane region" description="Helical" evidence="7">
    <location>
        <begin position="362"/>
        <end position="383"/>
    </location>
</feature>
<feature type="transmembrane region" description="Helical" evidence="7">
    <location>
        <begin position="300"/>
        <end position="318"/>
    </location>
</feature>
<proteinExistence type="predicted"/>
<protein>
    <submittedName>
        <fullName evidence="8">MFS transporter</fullName>
    </submittedName>
</protein>
<dbReference type="Pfam" id="PF05977">
    <property type="entry name" value="MFS_3"/>
    <property type="match status" value="1"/>
</dbReference>
<feature type="transmembrane region" description="Helical" evidence="7">
    <location>
        <begin position="61"/>
        <end position="82"/>
    </location>
</feature>
<dbReference type="InterPro" id="IPR036259">
    <property type="entry name" value="MFS_trans_sf"/>
</dbReference>
<name>A0ABU4HYF2_9ACTN</name>
<keyword evidence="6 7" id="KW-0472">Membrane</keyword>
<feature type="transmembrane region" description="Helical" evidence="7">
    <location>
        <begin position="273"/>
        <end position="293"/>
    </location>
</feature>
<dbReference type="Proteomes" id="UP001284601">
    <property type="component" value="Unassembled WGS sequence"/>
</dbReference>
<keyword evidence="5 7" id="KW-1133">Transmembrane helix</keyword>
<keyword evidence="3" id="KW-1003">Cell membrane</keyword>
<evidence type="ECO:0000256" key="7">
    <source>
        <dbReference type="SAM" id="Phobius"/>
    </source>
</evidence>
<feature type="transmembrane region" description="Helical" evidence="7">
    <location>
        <begin position="240"/>
        <end position="261"/>
    </location>
</feature>
<dbReference type="RefSeq" id="WP_318600826.1">
    <property type="nucleotide sequence ID" value="NZ_JAWSTH010000132.1"/>
</dbReference>
<comment type="subcellular location">
    <subcellularLocation>
        <location evidence="1">Cell membrane</location>
        <topology evidence="1">Multi-pass membrane protein</topology>
    </subcellularLocation>
</comment>
<accession>A0ABU4HYF2</accession>
<comment type="caution">
    <text evidence="8">The sequence shown here is derived from an EMBL/GenBank/DDBJ whole genome shotgun (WGS) entry which is preliminary data.</text>
</comment>
<dbReference type="PANTHER" id="PTHR23513">
    <property type="entry name" value="INTEGRAL MEMBRANE EFFLUX PROTEIN-RELATED"/>
    <property type="match status" value="1"/>
</dbReference>